<dbReference type="Gene3D" id="1.10.260.40">
    <property type="entry name" value="lambda repressor-like DNA-binding domains"/>
    <property type="match status" value="1"/>
</dbReference>
<evidence type="ECO:0000259" key="1">
    <source>
        <dbReference type="PROSITE" id="PS50943"/>
    </source>
</evidence>
<sequence>MNAIDIKQLATSIRQLRESLYYSQEYMGVKLGIGQNAYSKIELGKCKITVERLAGIANILNIDLLDLLGPALNNRKTSPAVMEKVA</sequence>
<organism evidence="2 3">
    <name type="scientific">Mucilaginibacter myungsuensis</name>
    <dbReference type="NCBI Taxonomy" id="649104"/>
    <lineage>
        <taxon>Bacteria</taxon>
        <taxon>Pseudomonadati</taxon>
        <taxon>Bacteroidota</taxon>
        <taxon>Sphingobacteriia</taxon>
        <taxon>Sphingobacteriales</taxon>
        <taxon>Sphingobacteriaceae</taxon>
        <taxon>Mucilaginibacter</taxon>
    </lineage>
</organism>
<dbReference type="InterPro" id="IPR001387">
    <property type="entry name" value="Cro/C1-type_HTH"/>
</dbReference>
<protein>
    <submittedName>
        <fullName evidence="2">Helix-turn-helix transcriptional regulator</fullName>
    </submittedName>
</protein>
<dbReference type="PROSITE" id="PS50943">
    <property type="entry name" value="HTH_CROC1"/>
    <property type="match status" value="1"/>
</dbReference>
<dbReference type="CDD" id="cd00093">
    <property type="entry name" value="HTH_XRE"/>
    <property type="match status" value="1"/>
</dbReference>
<reference evidence="2" key="1">
    <citation type="submission" date="2020-10" db="EMBL/GenBank/DDBJ databases">
        <title>Mucilaginibacter mali sp. nov., isolated from rhizosphere soil of apple orchard.</title>
        <authorList>
            <person name="Lee J.-S."/>
            <person name="Kim H.S."/>
            <person name="Kim J.-S."/>
        </authorList>
    </citation>
    <scope>NUCLEOTIDE SEQUENCE</scope>
    <source>
        <strain evidence="2">KCTC 22746</strain>
    </source>
</reference>
<dbReference type="GO" id="GO:0003677">
    <property type="term" value="F:DNA binding"/>
    <property type="evidence" value="ECO:0007669"/>
    <property type="project" value="InterPro"/>
</dbReference>
<evidence type="ECO:0000313" key="2">
    <source>
        <dbReference type="EMBL" id="MBE9663948.1"/>
    </source>
</evidence>
<gene>
    <name evidence="2" type="ORF">IRJ16_18845</name>
</gene>
<dbReference type="InterPro" id="IPR010982">
    <property type="entry name" value="Lambda_DNA-bd_dom_sf"/>
</dbReference>
<dbReference type="AlphaFoldDB" id="A0A929PXK2"/>
<accession>A0A929PXK2</accession>
<keyword evidence="3" id="KW-1185">Reference proteome</keyword>
<proteinExistence type="predicted"/>
<feature type="domain" description="HTH cro/C1-type" evidence="1">
    <location>
        <begin position="13"/>
        <end position="67"/>
    </location>
</feature>
<dbReference type="Pfam" id="PF01381">
    <property type="entry name" value="HTH_3"/>
    <property type="match status" value="1"/>
</dbReference>
<comment type="caution">
    <text evidence="2">The sequence shown here is derived from an EMBL/GenBank/DDBJ whole genome shotgun (WGS) entry which is preliminary data.</text>
</comment>
<dbReference type="SMART" id="SM00530">
    <property type="entry name" value="HTH_XRE"/>
    <property type="match status" value="1"/>
</dbReference>
<evidence type="ECO:0000313" key="3">
    <source>
        <dbReference type="Proteomes" id="UP000622475"/>
    </source>
</evidence>
<dbReference type="EMBL" id="JADFFL010000008">
    <property type="protein sequence ID" value="MBE9663948.1"/>
    <property type="molecule type" value="Genomic_DNA"/>
</dbReference>
<name>A0A929PXK2_9SPHI</name>
<dbReference type="SUPFAM" id="SSF47413">
    <property type="entry name" value="lambda repressor-like DNA-binding domains"/>
    <property type="match status" value="1"/>
</dbReference>
<dbReference type="Proteomes" id="UP000622475">
    <property type="component" value="Unassembled WGS sequence"/>
</dbReference>